<dbReference type="GeneTree" id="ENSGT01150000286924"/>
<dbReference type="InterPro" id="IPR013783">
    <property type="entry name" value="Ig-like_fold"/>
</dbReference>
<keyword evidence="2" id="KW-0472">Membrane</keyword>
<keyword evidence="2" id="KW-0812">Transmembrane</keyword>
<dbReference type="PANTHER" id="PTHR46484:SF1">
    <property type="entry name" value="SCHWANN CELL MYELIN PROTEIN-RELATED"/>
    <property type="match status" value="1"/>
</dbReference>
<dbReference type="SUPFAM" id="SSF48726">
    <property type="entry name" value="Immunoglobulin"/>
    <property type="match status" value="7"/>
</dbReference>
<dbReference type="InterPro" id="IPR003599">
    <property type="entry name" value="Ig_sub"/>
</dbReference>
<feature type="domain" description="Ig-like" evidence="3">
    <location>
        <begin position="173"/>
        <end position="260"/>
    </location>
</feature>
<sequence length="1060" mass="118719">MCCLLKWVKLSTNIQLFRLRDILHKMSGFRQFLLHFCILGYIVCSSRAWQVKMPSHIKALRGSCLVIPCTFNYYRYPPERPDRVVWYQYVSRGYPLVYDNWNPSDVINAYRGRTYVYTSTYEKTCSLKINPVTWNDDGQRLYPWVDPENVGKSTYRFFDTTVTIEVVGRAEAPDINILGRLKVGQSVTVQCSVSHTCSTNPPTLSLNIPLRNHHLRKTQYEATTKTTLTTTLFIERDYQIVECSVRHPGGATAKASRTLSAECSISPLTISSTSDEFLEGYASKVACTATYTCSKHVPTITWNYGGMPASTGTRNVQGGLWKTVSTLTFTSSASSHGGSLTCYARFTGGQTQQVSITLRVKRNMLSRGWSFTTPGSVTGLRGSCIIIPCKFTYSIHQPSNLQVIWYKYQSSGYPAVFNQRGNDVISEFRGKTSLMGSVSESNCSLKIERLEMSHNQVRLYPWIDKNPITSFHTMGHSFYDKSTQLVVSDHVQEPQLSIIGIPRVGEQSRVSCSVRHTCLSDPPTLTLSGIHGTDRTVDTLVSDGMWETTVERTWTAAEDHQSVKCSVSYPGGQKASNELKLNVECPYEEIKMVEPPGEATEGVAQSVICSVSYTCKKNTPTIVWNFEDMQSSLSTKQISGNKYETASNLTFIGALGDDGKPLTCTAQFKTGETSDSVTLHIKKYVKPVEDPHENDTLHALPADVPFRFSALTHSCVVIPCSFQYEDSVPLSRGIWSKKTGGVVFHNGQSKVIDHFKGRTKMLGDLNEGNCSLEIDDIKPFDNGPFCFHAERGYEKHRFNNSCVFIVMKASPDKPVMTAVPAEVDAGSTITVSCSVAHTCQSHPPVFSWSVPNLSSEVSHTLTSRGIWETTSTITFMVAGGDGVQGLTCTATFWRGKQQASTVKLNVKGSLMYQLRSSLPVSVPVSLVVLIVIIVAVVLMVFMCKKRKNRNDSLTPPPRPEKRRSLWDRMSRRFPEDRERPPRPEKRKSLWRRFTRSAEDDRIGWQNERSPRKSFWSRLSRHQGNTANISVGYLNNANGVVFGTHVDKPHFPSPKDNRRRL</sequence>
<evidence type="ECO:0000256" key="1">
    <source>
        <dbReference type="SAM" id="MobiDB-lite"/>
    </source>
</evidence>
<dbReference type="InterPro" id="IPR007110">
    <property type="entry name" value="Ig-like_dom"/>
</dbReference>
<evidence type="ECO:0000256" key="2">
    <source>
        <dbReference type="SAM" id="Phobius"/>
    </source>
</evidence>
<organism evidence="4">
    <name type="scientific">Stegastes partitus</name>
    <name type="common">bicolor damselfish</name>
    <dbReference type="NCBI Taxonomy" id="144197"/>
    <lineage>
        <taxon>Eukaryota</taxon>
        <taxon>Metazoa</taxon>
        <taxon>Chordata</taxon>
        <taxon>Craniata</taxon>
        <taxon>Vertebrata</taxon>
        <taxon>Euteleostomi</taxon>
        <taxon>Actinopterygii</taxon>
        <taxon>Neopterygii</taxon>
        <taxon>Teleostei</taxon>
        <taxon>Neoteleostei</taxon>
        <taxon>Acanthomorphata</taxon>
        <taxon>Ovalentaria</taxon>
        <taxon>Pomacentridae</taxon>
        <taxon>Stegastes</taxon>
    </lineage>
</organism>
<dbReference type="Ensembl" id="ENSSPAT00000019814.1">
    <property type="protein sequence ID" value="ENSSPAP00000019519.1"/>
    <property type="gene ID" value="ENSSPAG00000014734.1"/>
</dbReference>
<evidence type="ECO:0000313" key="6">
    <source>
        <dbReference type="RefSeq" id="XP_008283245.1"/>
    </source>
</evidence>
<proteinExistence type="predicted"/>
<feature type="domain" description="Ig-like" evidence="3">
    <location>
        <begin position="814"/>
        <end position="905"/>
    </location>
</feature>
<gene>
    <name evidence="6" type="primary">LOC103359609</name>
</gene>
<dbReference type="PANTHER" id="PTHR46484">
    <property type="entry name" value="SI:CH211-171H4.5-RELATED"/>
    <property type="match status" value="1"/>
</dbReference>
<feature type="domain" description="Ig-like" evidence="3">
    <location>
        <begin position="586"/>
        <end position="680"/>
    </location>
</feature>
<dbReference type="GeneID" id="103359609"/>
<dbReference type="Proteomes" id="UP000694891">
    <property type="component" value="Unplaced"/>
</dbReference>
<dbReference type="AlphaFoldDB" id="A0A3B5AP17"/>
<dbReference type="Gene3D" id="2.60.40.10">
    <property type="entry name" value="Immunoglobulins"/>
    <property type="match status" value="8"/>
</dbReference>
<protein>
    <submittedName>
        <fullName evidence="4">Uncharacterized LOC103359609</fullName>
    </submittedName>
    <submittedName>
        <fullName evidence="6">Uncharacterized protein LOC103359609 isoform X1</fullName>
    </submittedName>
</protein>
<keyword evidence="5" id="KW-1185">Reference proteome</keyword>
<evidence type="ECO:0000313" key="5">
    <source>
        <dbReference type="Proteomes" id="UP000694891"/>
    </source>
</evidence>
<reference evidence="6" key="2">
    <citation type="submission" date="2025-04" db="UniProtKB">
        <authorList>
            <consortium name="RefSeq"/>
        </authorList>
    </citation>
    <scope>IDENTIFICATION</scope>
</reference>
<evidence type="ECO:0000313" key="4">
    <source>
        <dbReference type="Ensembl" id="ENSSPAP00000019519.1"/>
    </source>
</evidence>
<dbReference type="PROSITE" id="PS50835">
    <property type="entry name" value="IG_LIKE"/>
    <property type="match status" value="4"/>
</dbReference>
<feature type="domain" description="Ig-like" evidence="3">
    <location>
        <begin position="267"/>
        <end position="357"/>
    </location>
</feature>
<name>A0A3B5AP17_9TELE</name>
<accession>A0A3B5AP17</accession>
<dbReference type="STRING" id="144197.ENSSPAP00000019519"/>
<dbReference type="InterPro" id="IPR013106">
    <property type="entry name" value="Ig_V-set"/>
</dbReference>
<dbReference type="RefSeq" id="XP_008283245.1">
    <property type="nucleotide sequence ID" value="XM_008285023.1"/>
</dbReference>
<dbReference type="OrthoDB" id="10039395at2759"/>
<keyword evidence="2" id="KW-1133">Transmembrane helix</keyword>
<feature type="transmembrane region" description="Helical" evidence="2">
    <location>
        <begin position="920"/>
        <end position="943"/>
    </location>
</feature>
<reference evidence="4" key="1">
    <citation type="submission" date="2023-09" db="UniProtKB">
        <authorList>
            <consortium name="Ensembl"/>
        </authorList>
    </citation>
    <scope>IDENTIFICATION</scope>
</reference>
<dbReference type="SMART" id="SM00409">
    <property type="entry name" value="IG"/>
    <property type="match status" value="6"/>
</dbReference>
<feature type="region of interest" description="Disordered" evidence="1">
    <location>
        <begin position="948"/>
        <end position="990"/>
    </location>
</feature>
<dbReference type="Pfam" id="PF07686">
    <property type="entry name" value="V-set"/>
    <property type="match status" value="1"/>
</dbReference>
<feature type="compositionally biased region" description="Basic and acidic residues" evidence="1">
    <location>
        <begin position="958"/>
        <end position="987"/>
    </location>
</feature>
<evidence type="ECO:0000259" key="3">
    <source>
        <dbReference type="PROSITE" id="PS50835"/>
    </source>
</evidence>
<dbReference type="InterPro" id="IPR036179">
    <property type="entry name" value="Ig-like_dom_sf"/>
</dbReference>